<dbReference type="PANTHER" id="PTHR41287">
    <property type="match status" value="1"/>
</dbReference>
<evidence type="ECO:0000313" key="4">
    <source>
        <dbReference type="Proteomes" id="UP000742631"/>
    </source>
</evidence>
<dbReference type="AlphaFoldDB" id="A0A921E3M5"/>
<dbReference type="InterPro" id="IPR027417">
    <property type="entry name" value="P-loop_NTPase"/>
</dbReference>
<proteinExistence type="predicted"/>
<dbReference type="InterPro" id="IPR046461">
    <property type="entry name" value="TerL_ATPase"/>
</dbReference>
<accession>A0A921E3M5</accession>
<dbReference type="Pfam" id="PF03354">
    <property type="entry name" value="TerL_ATPase"/>
    <property type="match status" value="1"/>
</dbReference>
<organism evidence="3 4">
    <name type="scientific">Methylorubrum populi</name>
    <dbReference type="NCBI Taxonomy" id="223967"/>
    <lineage>
        <taxon>Bacteria</taxon>
        <taxon>Pseudomonadati</taxon>
        <taxon>Pseudomonadota</taxon>
        <taxon>Alphaproteobacteria</taxon>
        <taxon>Hyphomicrobiales</taxon>
        <taxon>Methylobacteriaceae</taxon>
        <taxon>Methylorubrum</taxon>
    </lineage>
</organism>
<dbReference type="GO" id="GO:0004519">
    <property type="term" value="F:endonuclease activity"/>
    <property type="evidence" value="ECO:0007669"/>
    <property type="project" value="InterPro"/>
</dbReference>
<dbReference type="InterPro" id="IPR005021">
    <property type="entry name" value="Terminase_largesu-like"/>
</dbReference>
<dbReference type="PANTHER" id="PTHR41287:SF1">
    <property type="entry name" value="PROTEIN YMFN"/>
    <property type="match status" value="1"/>
</dbReference>
<comment type="caution">
    <text evidence="3">The sequence shown here is derived from an EMBL/GenBank/DDBJ whole genome shotgun (WGS) entry which is preliminary data.</text>
</comment>
<dbReference type="Proteomes" id="UP000742631">
    <property type="component" value="Unassembled WGS sequence"/>
</dbReference>
<sequence length="559" mass="60754">MAGWSTACPDWEARILAGGTLVPDLPLFEAEAARAERIFNRLRIPDVIGKPTMAESGTEWLLPIVRAIFGSYDPETNRRMIQEFFWLVPKKNSKSSGAAAIMVTVLIVNRRPLAEALLVAPTKEIANIAYKQAWGIIQADAELAKLFHGQHHVRTITHRNSGASLQIKAADTDVITGSKATYTLIDETHVFAKKPRAADVFVEVRGALAARPDGFLIQVTTQSKDTPSGVFKQELETARKVRDGEMQLPLLPVLYELPARLVTDGGWKDRKLWPLVNPNMGRSVDETFLANQLLKAEQEGGDALALLASQHFNVQIGMGLGGNWPGAEFWGRGVDTTLTLDALLERSEVVCIGIDGGGLDDLFGLCVLGRDRVTRDWLAWSHAWCHDGVLARRKSIAVKLREFEGAGELTIVDDQLKDIEAIVGIVERVKDAGLLARVGVDPAGLGELIEAFAEIEVTQEAKLLIGVSQGYGLMNAIKTAERKLASATLRHSGSTLAAWCVSNLKIEPTATAIRATKQNAGDAKIDVAMSLFNAAALMATNPEPVQTRSVYEGRGLHLV</sequence>
<dbReference type="InterPro" id="IPR046462">
    <property type="entry name" value="TerL_nuclease"/>
</dbReference>
<evidence type="ECO:0000259" key="2">
    <source>
        <dbReference type="Pfam" id="PF20441"/>
    </source>
</evidence>
<protein>
    <submittedName>
        <fullName evidence="3">Terminase large subunit</fullName>
    </submittedName>
</protein>
<gene>
    <name evidence="3" type="ORF">K8W01_14835</name>
</gene>
<evidence type="ECO:0000313" key="3">
    <source>
        <dbReference type="EMBL" id="HJE24929.1"/>
    </source>
</evidence>
<dbReference type="EMBL" id="DYYG01000043">
    <property type="protein sequence ID" value="HJE24929.1"/>
    <property type="molecule type" value="Genomic_DNA"/>
</dbReference>
<evidence type="ECO:0000259" key="1">
    <source>
        <dbReference type="Pfam" id="PF03354"/>
    </source>
</evidence>
<name>A0A921E3M5_9HYPH</name>
<reference evidence="3" key="2">
    <citation type="submission" date="2021-09" db="EMBL/GenBank/DDBJ databases">
        <authorList>
            <person name="Gilroy R."/>
        </authorList>
    </citation>
    <scope>NUCLEOTIDE SEQUENCE</scope>
    <source>
        <strain evidence="3">316</strain>
    </source>
</reference>
<feature type="domain" description="Terminase large subunit-like ATPase" evidence="1">
    <location>
        <begin position="64"/>
        <end position="237"/>
    </location>
</feature>
<feature type="domain" description="Terminase large subunit-like endonuclease" evidence="2">
    <location>
        <begin position="268"/>
        <end position="536"/>
    </location>
</feature>
<dbReference type="Pfam" id="PF20441">
    <property type="entry name" value="TerL_nuclease"/>
    <property type="match status" value="1"/>
</dbReference>
<reference evidence="3" key="1">
    <citation type="journal article" date="2021" name="PeerJ">
        <title>Extensive microbial diversity within the chicken gut microbiome revealed by metagenomics and culture.</title>
        <authorList>
            <person name="Gilroy R."/>
            <person name="Ravi A."/>
            <person name="Getino M."/>
            <person name="Pursley I."/>
            <person name="Horton D.L."/>
            <person name="Alikhan N.F."/>
            <person name="Baker D."/>
            <person name="Gharbi K."/>
            <person name="Hall N."/>
            <person name="Watson M."/>
            <person name="Adriaenssens E.M."/>
            <person name="Foster-Nyarko E."/>
            <person name="Jarju S."/>
            <person name="Secka A."/>
            <person name="Antonio M."/>
            <person name="Oren A."/>
            <person name="Chaudhuri R.R."/>
            <person name="La Ragione R."/>
            <person name="Hildebrand F."/>
            <person name="Pallen M.J."/>
        </authorList>
    </citation>
    <scope>NUCLEOTIDE SEQUENCE</scope>
    <source>
        <strain evidence="3">316</strain>
    </source>
</reference>
<dbReference type="Gene3D" id="3.40.50.300">
    <property type="entry name" value="P-loop containing nucleotide triphosphate hydrolases"/>
    <property type="match status" value="1"/>
</dbReference>